<evidence type="ECO:0000256" key="2">
    <source>
        <dbReference type="ARBA" id="ARBA00022670"/>
    </source>
</evidence>
<dbReference type="OrthoDB" id="6274970at2759"/>
<evidence type="ECO:0000256" key="1">
    <source>
        <dbReference type="ARBA" id="ARBA00007664"/>
    </source>
</evidence>
<dbReference type="InterPro" id="IPR018114">
    <property type="entry name" value="TRYPSIN_HIS"/>
</dbReference>
<dbReference type="Gene3D" id="2.40.10.10">
    <property type="entry name" value="Trypsin-like serine proteases"/>
    <property type="match status" value="2"/>
</dbReference>
<dbReference type="GO" id="GO:0006508">
    <property type="term" value="P:proteolysis"/>
    <property type="evidence" value="ECO:0007669"/>
    <property type="project" value="UniProtKB-KW"/>
</dbReference>
<dbReference type="InterPro" id="IPR009003">
    <property type="entry name" value="Peptidase_S1_PA"/>
</dbReference>
<proteinExistence type="inferred from homology"/>
<dbReference type="InterPro" id="IPR043504">
    <property type="entry name" value="Peptidase_S1_PA_chymotrypsin"/>
</dbReference>
<comment type="caution">
    <text evidence="8">The sequence shown here is derived from an EMBL/GenBank/DDBJ whole genome shotgun (WGS) entry which is preliminary data.</text>
</comment>
<dbReference type="CDD" id="cd00190">
    <property type="entry name" value="Tryp_SPc"/>
    <property type="match status" value="1"/>
</dbReference>
<keyword evidence="3 8" id="KW-0378">Hydrolase</keyword>
<keyword evidence="5" id="KW-1015">Disulfide bond</keyword>
<feature type="signal peptide" evidence="6">
    <location>
        <begin position="1"/>
        <end position="16"/>
    </location>
</feature>
<keyword evidence="9" id="KW-1185">Reference proteome</keyword>
<dbReference type="Proteomes" id="UP000683360">
    <property type="component" value="Unassembled WGS sequence"/>
</dbReference>
<feature type="chain" id="PRO_5035747163" evidence="6">
    <location>
        <begin position="17"/>
        <end position="226"/>
    </location>
</feature>
<evidence type="ECO:0000256" key="4">
    <source>
        <dbReference type="ARBA" id="ARBA00022825"/>
    </source>
</evidence>
<evidence type="ECO:0000256" key="6">
    <source>
        <dbReference type="SAM" id="SignalP"/>
    </source>
</evidence>
<dbReference type="PANTHER" id="PTHR24276:SF91">
    <property type="entry name" value="AT26814P-RELATED"/>
    <property type="match status" value="1"/>
</dbReference>
<dbReference type="InterPro" id="IPR050430">
    <property type="entry name" value="Peptidase_S1"/>
</dbReference>
<accession>A0A8S3QFD1</accession>
<evidence type="ECO:0000256" key="5">
    <source>
        <dbReference type="ARBA" id="ARBA00023157"/>
    </source>
</evidence>
<sequence length="226" mass="23734">MGALVLLFTLIVAASAVDIWQPAKELIESVERGDKWPVDDSEGRIVGGEDTTISQHPHQVSLQRSNSHICGGAIVNADWIVTAAHCVDSSRPQDYRIRAGSSAHASGGTTRSIELIVSHENYNSGSGTFPNDIALMKMSSSLSLTGSISAITLATGSPDEFAGQTCEITGWGRTCGTYSGGPMVCSGQLAGVTSWGASGCPGTRPSVYTRIGVYKSWMDFVMASNS</sequence>
<comment type="similarity">
    <text evidence="1">Belongs to the peptidase S1 family.</text>
</comment>
<reference evidence="8" key="1">
    <citation type="submission" date="2021-03" db="EMBL/GenBank/DDBJ databases">
        <authorList>
            <person name="Bekaert M."/>
        </authorList>
    </citation>
    <scope>NUCLEOTIDE SEQUENCE</scope>
</reference>
<protein>
    <submittedName>
        <fullName evidence="8">PRSS1_2_3</fullName>
        <ecNumber evidence="8">3.4.21.4</ecNumber>
    </submittedName>
</protein>
<keyword evidence="4" id="KW-0720">Serine protease</keyword>
<name>A0A8S3QFD1_MYTED</name>
<dbReference type="InterPro" id="IPR001314">
    <property type="entry name" value="Peptidase_S1A"/>
</dbReference>
<evidence type="ECO:0000259" key="7">
    <source>
        <dbReference type="PROSITE" id="PS50240"/>
    </source>
</evidence>
<keyword evidence="2" id="KW-0645">Protease</keyword>
<dbReference type="FunFam" id="2.40.10.10:FF:000073">
    <property type="entry name" value="Trypsin alpha"/>
    <property type="match status" value="1"/>
</dbReference>
<evidence type="ECO:0000313" key="9">
    <source>
        <dbReference type="Proteomes" id="UP000683360"/>
    </source>
</evidence>
<dbReference type="Pfam" id="PF00089">
    <property type="entry name" value="Trypsin"/>
    <property type="match status" value="2"/>
</dbReference>
<dbReference type="EC" id="3.4.21.4" evidence="8"/>
<evidence type="ECO:0000256" key="3">
    <source>
        <dbReference type="ARBA" id="ARBA00022801"/>
    </source>
</evidence>
<evidence type="ECO:0000313" key="8">
    <source>
        <dbReference type="EMBL" id="CAG2194890.1"/>
    </source>
</evidence>
<feature type="domain" description="Peptidase S1" evidence="7">
    <location>
        <begin position="45"/>
        <end position="223"/>
    </location>
</feature>
<dbReference type="PRINTS" id="PR00722">
    <property type="entry name" value="CHYMOTRYPSIN"/>
</dbReference>
<dbReference type="PROSITE" id="PS00134">
    <property type="entry name" value="TRYPSIN_HIS"/>
    <property type="match status" value="1"/>
</dbReference>
<dbReference type="PROSITE" id="PS50240">
    <property type="entry name" value="TRYPSIN_DOM"/>
    <property type="match status" value="1"/>
</dbReference>
<dbReference type="SUPFAM" id="SSF50494">
    <property type="entry name" value="Trypsin-like serine proteases"/>
    <property type="match status" value="1"/>
</dbReference>
<organism evidence="8 9">
    <name type="scientific">Mytilus edulis</name>
    <name type="common">Blue mussel</name>
    <dbReference type="NCBI Taxonomy" id="6550"/>
    <lineage>
        <taxon>Eukaryota</taxon>
        <taxon>Metazoa</taxon>
        <taxon>Spiralia</taxon>
        <taxon>Lophotrochozoa</taxon>
        <taxon>Mollusca</taxon>
        <taxon>Bivalvia</taxon>
        <taxon>Autobranchia</taxon>
        <taxon>Pteriomorphia</taxon>
        <taxon>Mytilida</taxon>
        <taxon>Mytiloidea</taxon>
        <taxon>Mytilidae</taxon>
        <taxon>Mytilinae</taxon>
        <taxon>Mytilus</taxon>
    </lineage>
</organism>
<gene>
    <name evidence="8" type="ORF">MEDL_9877</name>
</gene>
<dbReference type="AlphaFoldDB" id="A0A8S3QFD1"/>
<dbReference type="PANTHER" id="PTHR24276">
    <property type="entry name" value="POLYSERASE-RELATED"/>
    <property type="match status" value="1"/>
</dbReference>
<dbReference type="EMBL" id="CAJPWZ010000499">
    <property type="protein sequence ID" value="CAG2194890.1"/>
    <property type="molecule type" value="Genomic_DNA"/>
</dbReference>
<keyword evidence="6" id="KW-0732">Signal</keyword>
<dbReference type="SMART" id="SM00020">
    <property type="entry name" value="Tryp_SPc"/>
    <property type="match status" value="1"/>
</dbReference>
<dbReference type="GO" id="GO:0004252">
    <property type="term" value="F:serine-type endopeptidase activity"/>
    <property type="evidence" value="ECO:0007669"/>
    <property type="project" value="UniProtKB-EC"/>
</dbReference>
<dbReference type="InterPro" id="IPR001254">
    <property type="entry name" value="Trypsin_dom"/>
</dbReference>